<dbReference type="SMART" id="SM01057">
    <property type="entry name" value="Carb_anhydrase"/>
    <property type="match status" value="2"/>
</dbReference>
<evidence type="ECO:0000313" key="9">
    <source>
        <dbReference type="EnsemblMetazoa" id="SMAR002044-PA"/>
    </source>
</evidence>
<dbReference type="Proteomes" id="UP000014500">
    <property type="component" value="Unassembled WGS sequence"/>
</dbReference>
<dbReference type="SUPFAM" id="SSF51069">
    <property type="entry name" value="Carbonic anhydrase"/>
    <property type="match status" value="2"/>
</dbReference>
<comment type="similarity">
    <text evidence="1">Belongs to the alpha-carbonic anhydrase family.</text>
</comment>
<dbReference type="InterPro" id="IPR001148">
    <property type="entry name" value="CA_dom"/>
</dbReference>
<keyword evidence="4" id="KW-0862">Zinc</keyword>
<dbReference type="InterPro" id="IPR036398">
    <property type="entry name" value="CA_dom_sf"/>
</dbReference>
<dbReference type="OMA" id="WCYTGCE"/>
<keyword evidence="3" id="KW-0479">Metal-binding</keyword>
<dbReference type="EC" id="4.2.1.1" evidence="2"/>
<keyword evidence="6" id="KW-0456">Lyase</keyword>
<dbReference type="GO" id="GO:0005886">
    <property type="term" value="C:plasma membrane"/>
    <property type="evidence" value="ECO:0007669"/>
    <property type="project" value="TreeGrafter"/>
</dbReference>
<organism evidence="9 10">
    <name type="scientific">Strigamia maritima</name>
    <name type="common">European centipede</name>
    <name type="synonym">Geophilus maritimus</name>
    <dbReference type="NCBI Taxonomy" id="126957"/>
    <lineage>
        <taxon>Eukaryota</taxon>
        <taxon>Metazoa</taxon>
        <taxon>Ecdysozoa</taxon>
        <taxon>Arthropoda</taxon>
        <taxon>Myriapoda</taxon>
        <taxon>Chilopoda</taxon>
        <taxon>Pleurostigmophora</taxon>
        <taxon>Geophilomorpha</taxon>
        <taxon>Linotaeniidae</taxon>
        <taxon>Strigamia</taxon>
    </lineage>
</organism>
<evidence type="ECO:0000256" key="1">
    <source>
        <dbReference type="ARBA" id="ARBA00010718"/>
    </source>
</evidence>
<evidence type="ECO:0000256" key="4">
    <source>
        <dbReference type="ARBA" id="ARBA00022833"/>
    </source>
</evidence>
<evidence type="ECO:0000256" key="2">
    <source>
        <dbReference type="ARBA" id="ARBA00012925"/>
    </source>
</evidence>
<dbReference type="Pfam" id="PF00194">
    <property type="entry name" value="Carb_anhydrase"/>
    <property type="match status" value="1"/>
</dbReference>
<accession>T1IM50</accession>
<dbReference type="eggNOG" id="KOG0382">
    <property type="taxonomic scope" value="Eukaryota"/>
</dbReference>
<reference evidence="10" key="1">
    <citation type="submission" date="2011-05" db="EMBL/GenBank/DDBJ databases">
        <authorList>
            <person name="Richards S.R."/>
            <person name="Qu J."/>
            <person name="Jiang H."/>
            <person name="Jhangiani S.N."/>
            <person name="Agravi P."/>
            <person name="Goodspeed R."/>
            <person name="Gross S."/>
            <person name="Mandapat C."/>
            <person name="Jackson L."/>
            <person name="Mathew T."/>
            <person name="Pu L."/>
            <person name="Thornton R."/>
            <person name="Saada N."/>
            <person name="Wilczek-Boney K.B."/>
            <person name="Lee S."/>
            <person name="Kovar C."/>
            <person name="Wu Y."/>
            <person name="Scherer S.E."/>
            <person name="Worley K.C."/>
            <person name="Muzny D.M."/>
            <person name="Gibbs R."/>
        </authorList>
    </citation>
    <scope>NUCLEOTIDE SEQUENCE</scope>
    <source>
        <strain evidence="10">Brora</strain>
    </source>
</reference>
<evidence type="ECO:0000313" key="10">
    <source>
        <dbReference type="Proteomes" id="UP000014500"/>
    </source>
</evidence>
<dbReference type="PROSITE" id="PS51144">
    <property type="entry name" value="ALPHA_CA_2"/>
    <property type="match status" value="2"/>
</dbReference>
<dbReference type="AlphaFoldDB" id="T1IM50"/>
<dbReference type="STRING" id="126957.T1IM50"/>
<dbReference type="EMBL" id="JH430968">
    <property type="status" value="NOT_ANNOTATED_CDS"/>
    <property type="molecule type" value="Genomic_DNA"/>
</dbReference>
<sequence length="520" mass="58561">MLSFITNAKSADWSYGGNSGPDFWCQISSGCCGQRQSPVDLNLLKISVKSAFQFVAYDQMPASATMVNNGHSIAVTFSSDIVPRIHDGGLNSTYFFHSLHMHWGSQNNRGSEHTFARRSFPMEMHLVHYNAKFASLGAAIQSRESDALAVLGVMFEVGLTSHPSLGKMTARMGSVQYNGQSTSIESFSLGSMLPSSRALFYRYAGSLTTPSCDEVVAWTVFMATTTMSSQQLESLRQVYASNRDEEPPIEMSDNYRPVHNQKKWCEISDSCCGKYQSPIELWDNERKTQMTPFVFINYSVLPKTVAIENNGHTITLTFTGVTPKISGGGLRHTYILSSLHFHWGVNNYQGAEHILNNRQAPMELHMVHYKSKFSNLTEAISSGEKDALAVLGVLYWIDNRNSNPSLDQITSRLRYVKYNGQSTQIKSFSLRKLIPASTTYFFRYWGSLTTPTCDEVVVWTVFREPGFLTNAQMNAFRATYSTGENEAATETIANNYRQVQRLNRRTVYQGKESRYGHYHY</sequence>
<dbReference type="GO" id="GO:0004089">
    <property type="term" value="F:carbonate dehydratase activity"/>
    <property type="evidence" value="ECO:0007669"/>
    <property type="project" value="UniProtKB-EC"/>
</dbReference>
<dbReference type="GO" id="GO:0008270">
    <property type="term" value="F:zinc ion binding"/>
    <property type="evidence" value="ECO:0007669"/>
    <property type="project" value="InterPro"/>
</dbReference>
<dbReference type="PhylomeDB" id="T1IM50"/>
<dbReference type="CDD" id="cd00326">
    <property type="entry name" value="alpha_CA"/>
    <property type="match status" value="2"/>
</dbReference>
<dbReference type="EnsemblMetazoa" id="SMAR002044-RA">
    <property type="protein sequence ID" value="SMAR002044-PA"/>
    <property type="gene ID" value="SMAR002044"/>
</dbReference>
<dbReference type="HOGENOM" id="CLU_026948_0_0_1"/>
<evidence type="ECO:0000256" key="7">
    <source>
        <dbReference type="ARBA" id="ARBA00048348"/>
    </source>
</evidence>
<dbReference type="FunFam" id="3.10.200.10:FF:000003">
    <property type="entry name" value="Carbonic anhydrase 12"/>
    <property type="match status" value="1"/>
</dbReference>
<proteinExistence type="inferred from homology"/>
<keyword evidence="10" id="KW-1185">Reference proteome</keyword>
<evidence type="ECO:0000256" key="5">
    <source>
        <dbReference type="ARBA" id="ARBA00023180"/>
    </source>
</evidence>
<name>T1IM50_STRMM</name>
<protein>
    <recommendedName>
        <fullName evidence="2">carbonic anhydrase</fullName>
        <ecNumber evidence="2">4.2.1.1</ecNumber>
    </recommendedName>
</protein>
<dbReference type="PANTHER" id="PTHR18952:SF265">
    <property type="entry name" value="CARBONIC ANHYDRASE"/>
    <property type="match status" value="1"/>
</dbReference>
<feature type="domain" description="Alpha-carbonic anhydrase" evidence="8">
    <location>
        <begin position="11"/>
        <end position="267"/>
    </location>
</feature>
<evidence type="ECO:0000259" key="8">
    <source>
        <dbReference type="PROSITE" id="PS51144"/>
    </source>
</evidence>
<comment type="catalytic activity">
    <reaction evidence="7">
        <text>hydrogencarbonate + H(+) = CO2 + H2O</text>
        <dbReference type="Rhea" id="RHEA:10748"/>
        <dbReference type="ChEBI" id="CHEBI:15377"/>
        <dbReference type="ChEBI" id="CHEBI:15378"/>
        <dbReference type="ChEBI" id="CHEBI:16526"/>
        <dbReference type="ChEBI" id="CHEBI:17544"/>
        <dbReference type="EC" id="4.2.1.1"/>
    </reaction>
</comment>
<dbReference type="InterPro" id="IPR023561">
    <property type="entry name" value="Carbonic_anhydrase_a-class"/>
</dbReference>
<evidence type="ECO:0000256" key="3">
    <source>
        <dbReference type="ARBA" id="ARBA00022723"/>
    </source>
</evidence>
<keyword evidence="5" id="KW-0325">Glycoprotein</keyword>
<evidence type="ECO:0000256" key="6">
    <source>
        <dbReference type="ARBA" id="ARBA00023239"/>
    </source>
</evidence>
<dbReference type="Gene3D" id="3.10.200.10">
    <property type="entry name" value="Alpha carbonic anhydrase"/>
    <property type="match status" value="2"/>
</dbReference>
<reference evidence="9" key="2">
    <citation type="submission" date="2015-02" db="UniProtKB">
        <authorList>
            <consortium name="EnsemblMetazoa"/>
        </authorList>
    </citation>
    <scope>IDENTIFICATION</scope>
</reference>
<dbReference type="PANTHER" id="PTHR18952">
    <property type="entry name" value="CARBONIC ANHYDRASE"/>
    <property type="match status" value="1"/>
</dbReference>
<feature type="domain" description="Alpha-carbonic anhydrase" evidence="8">
    <location>
        <begin position="271"/>
        <end position="511"/>
    </location>
</feature>